<keyword evidence="3" id="KW-1185">Reference proteome</keyword>
<evidence type="ECO:0000313" key="3">
    <source>
        <dbReference type="Proteomes" id="UP000054703"/>
    </source>
</evidence>
<feature type="compositionally biased region" description="Low complexity" evidence="1">
    <location>
        <begin position="692"/>
        <end position="704"/>
    </location>
</feature>
<evidence type="ECO:0000313" key="2">
    <source>
        <dbReference type="EMBL" id="KTD64917.1"/>
    </source>
</evidence>
<feature type="compositionally biased region" description="Polar residues" evidence="1">
    <location>
        <begin position="673"/>
        <end position="682"/>
    </location>
</feature>
<evidence type="ECO:0000256" key="1">
    <source>
        <dbReference type="SAM" id="MobiDB-lite"/>
    </source>
</evidence>
<organism evidence="2 3">
    <name type="scientific">Legionella santicrucis</name>
    <dbReference type="NCBI Taxonomy" id="45074"/>
    <lineage>
        <taxon>Bacteria</taxon>
        <taxon>Pseudomonadati</taxon>
        <taxon>Pseudomonadota</taxon>
        <taxon>Gammaproteobacteria</taxon>
        <taxon>Legionellales</taxon>
        <taxon>Legionellaceae</taxon>
        <taxon>Legionella</taxon>
    </lineage>
</organism>
<dbReference type="RefSeq" id="WP_058513347.1">
    <property type="nucleotide sequence ID" value="NZ_CAAAIH010000045.1"/>
</dbReference>
<sequence length="734" mass="83300">MNPRKKVSNQTIIEHHKEKFSNADKIERLHHRIKEFDIKNYKQLGRIFGMEESQFRTIGELETSLNSLRAKPLIKTTSGKTEETAKTFLDTQTNMLNQYKNYLLTEISQREKERNIKKDVEASVGMPVALSQLISAHSNLISGFDSIQHSIATTVNHINEKFEKDIKSKEAQIELATALLKVALGVVGAGAVGEIISQVIKNANPESIEELTGAAGKISLDAIKRELAKELAETTIDTITDEMLIHINKVVQSTSSRISLKFQDQVTLYLTILKSKSCAAITKAIERVGQTTLTPKEWDKELDAANKAKLLSMNPNHLDALISEVRNEMHLKTLYARENAAVLEYQQLSQPIKKVIEFAALEAGPHFVKRYQEKMAPISEYFQIHFVSSVLSREYRKPGALKHGYKPAAARSKYEGYEPMIRNGHVKHFPKGILQEDPHLLMMFEPTIVTGNMRLAQEMHKGGKNLRRFLTTQISGIKENLELYGFKKSRTNSSKCGAMTRKGTIEDMLRSYAIIISIMEGAVHHHKHQSSIPLFKEDREVLAILKTLMEINLFFTSHPENKNLPLITPLCVFNRDPHFMDLIKQRPVLRQELVELMINDNFILKCLTDPNIKDLEKDSKRLYSMLDELIILLKTALPEIEQMKISEFKEQAKQYIEHQCAQIITSEAETDSCSNAQSSFTDSPIRAINTDSSSQDSKSSNSSSLQNDYNTVRFRRILTEGRNEPNIVLPNLES</sequence>
<name>A0A0W0Z717_9GAMM</name>
<dbReference type="OrthoDB" id="9920971at2"/>
<dbReference type="AlphaFoldDB" id="A0A0W0Z717"/>
<gene>
    <name evidence="2" type="ORF">Lsan_0910</name>
</gene>
<comment type="caution">
    <text evidence="2">The sequence shown here is derived from an EMBL/GenBank/DDBJ whole genome shotgun (WGS) entry which is preliminary data.</text>
</comment>
<dbReference type="PATRIC" id="fig|45074.5.peg.954"/>
<feature type="region of interest" description="Disordered" evidence="1">
    <location>
        <begin position="673"/>
        <end position="706"/>
    </location>
</feature>
<accession>A0A0W0Z717</accession>
<protein>
    <submittedName>
        <fullName evidence="2">Uncharacterized protein</fullName>
    </submittedName>
</protein>
<proteinExistence type="predicted"/>
<dbReference type="Proteomes" id="UP000054703">
    <property type="component" value="Unassembled WGS sequence"/>
</dbReference>
<reference evidence="2 3" key="1">
    <citation type="submission" date="2015-11" db="EMBL/GenBank/DDBJ databases">
        <title>Genomic analysis of 38 Legionella species identifies large and diverse effector repertoires.</title>
        <authorList>
            <person name="Burstein D."/>
            <person name="Amaro F."/>
            <person name="Zusman T."/>
            <person name="Lifshitz Z."/>
            <person name="Cohen O."/>
            <person name="Gilbert J.A."/>
            <person name="Pupko T."/>
            <person name="Shuman H.A."/>
            <person name="Segal G."/>
        </authorList>
    </citation>
    <scope>NUCLEOTIDE SEQUENCE [LARGE SCALE GENOMIC DNA]</scope>
    <source>
        <strain evidence="2 3">SC-63-C7</strain>
    </source>
</reference>
<dbReference type="EMBL" id="LNYU01000021">
    <property type="protein sequence ID" value="KTD64917.1"/>
    <property type="molecule type" value="Genomic_DNA"/>
</dbReference>